<feature type="modified residue" description="4-aspartylphosphate" evidence="3">
    <location>
        <position position="68"/>
    </location>
</feature>
<evidence type="ECO:0000256" key="3">
    <source>
        <dbReference type="PROSITE-ProRule" id="PRU00169"/>
    </source>
</evidence>
<dbReference type="CDD" id="cd06170">
    <property type="entry name" value="LuxR_C_like"/>
    <property type="match status" value="1"/>
</dbReference>
<dbReference type="SMART" id="SM00448">
    <property type="entry name" value="REC"/>
    <property type="match status" value="1"/>
</dbReference>
<organism evidence="6 9">
    <name type="scientific">Burkholderia cenocepacia</name>
    <dbReference type="NCBI Taxonomy" id="95486"/>
    <lineage>
        <taxon>Bacteria</taxon>
        <taxon>Pseudomonadati</taxon>
        <taxon>Pseudomonadota</taxon>
        <taxon>Betaproteobacteria</taxon>
        <taxon>Burkholderiales</taxon>
        <taxon>Burkholderiaceae</taxon>
        <taxon>Burkholderia</taxon>
        <taxon>Burkholderia cepacia complex</taxon>
    </lineage>
</organism>
<evidence type="ECO:0000313" key="7">
    <source>
        <dbReference type="EMBL" id="RSC10326.1"/>
    </source>
</evidence>
<dbReference type="InterPro" id="IPR016032">
    <property type="entry name" value="Sig_transdc_resp-reg_C-effctor"/>
</dbReference>
<gene>
    <name evidence="6" type="ORF">D5R55_19320</name>
    <name evidence="7" type="ORF">EGT41_17850</name>
</gene>
<dbReference type="PANTHER" id="PTHR43214:SF17">
    <property type="entry name" value="TRANSCRIPTIONAL REGULATORY PROTEIN RCSB"/>
    <property type="match status" value="1"/>
</dbReference>
<reference evidence="8" key="2">
    <citation type="submission" date="2018-11" db="EMBL/GenBank/DDBJ databases">
        <title>FDA dAtabase for Regulatory Grade micrObial Sequences (FDA-ARGOS): Supporting development and validation of Infectious Disease Dx tests.</title>
        <authorList>
            <person name="Goldberg B."/>
            <person name="Campos J."/>
            <person name="Tallon L."/>
            <person name="Sadzewicz L."/>
            <person name="Zhao X."/>
            <person name="Vavikolanu K."/>
            <person name="Mehta A."/>
            <person name="Aluvathingal J."/>
            <person name="Nadendla S."/>
            <person name="Geyer C."/>
            <person name="Nandy P."/>
            <person name="Yan Y."/>
            <person name="Sichtig H."/>
        </authorList>
    </citation>
    <scope>NUCLEOTIDE SEQUENCE [LARGE SCALE GENOMIC DNA]</scope>
    <source>
        <strain evidence="8">FDAARGOS_544</strain>
    </source>
</reference>
<evidence type="ECO:0000259" key="4">
    <source>
        <dbReference type="PROSITE" id="PS50043"/>
    </source>
</evidence>
<evidence type="ECO:0000313" key="8">
    <source>
        <dbReference type="Proteomes" id="UP000272140"/>
    </source>
</evidence>
<dbReference type="InterPro" id="IPR001789">
    <property type="entry name" value="Sig_transdc_resp-reg_receiver"/>
</dbReference>
<dbReference type="Pfam" id="PF00196">
    <property type="entry name" value="GerE"/>
    <property type="match status" value="1"/>
</dbReference>
<dbReference type="PROSITE" id="PS50110">
    <property type="entry name" value="RESPONSE_REGULATORY"/>
    <property type="match status" value="1"/>
</dbReference>
<dbReference type="Pfam" id="PF00072">
    <property type="entry name" value="Response_reg"/>
    <property type="match status" value="1"/>
</dbReference>
<dbReference type="PRINTS" id="PR00038">
    <property type="entry name" value="HTHLUXR"/>
</dbReference>
<dbReference type="SMART" id="SM00421">
    <property type="entry name" value="HTH_LUXR"/>
    <property type="match status" value="1"/>
</dbReference>
<dbReference type="EMBL" id="CP034546">
    <property type="protein sequence ID" value="AZQ53138.1"/>
    <property type="molecule type" value="Genomic_DNA"/>
</dbReference>
<dbReference type="GO" id="GO:0003677">
    <property type="term" value="F:DNA binding"/>
    <property type="evidence" value="ECO:0007669"/>
    <property type="project" value="UniProtKB-KW"/>
</dbReference>
<dbReference type="GO" id="GO:0006355">
    <property type="term" value="P:regulation of DNA-templated transcription"/>
    <property type="evidence" value="ECO:0007669"/>
    <property type="project" value="InterPro"/>
</dbReference>
<dbReference type="InterPro" id="IPR058245">
    <property type="entry name" value="NreC/VraR/RcsB-like_REC"/>
</dbReference>
<dbReference type="InterPro" id="IPR011006">
    <property type="entry name" value="CheY-like_superfamily"/>
</dbReference>
<proteinExistence type="predicted"/>
<evidence type="ECO:0000259" key="5">
    <source>
        <dbReference type="PROSITE" id="PS50110"/>
    </source>
</evidence>
<dbReference type="PROSITE" id="PS50043">
    <property type="entry name" value="HTH_LUXR_2"/>
    <property type="match status" value="1"/>
</dbReference>
<evidence type="ECO:0000256" key="1">
    <source>
        <dbReference type="ARBA" id="ARBA00022553"/>
    </source>
</evidence>
<dbReference type="PROSITE" id="PS00622">
    <property type="entry name" value="HTH_LUXR_1"/>
    <property type="match status" value="1"/>
</dbReference>
<keyword evidence="1 3" id="KW-0597">Phosphoprotein</keyword>
<dbReference type="InterPro" id="IPR000792">
    <property type="entry name" value="Tscrpt_reg_LuxR_C"/>
</dbReference>
<dbReference type="Proteomes" id="UP000272140">
    <property type="component" value="Unassembled WGS sequence"/>
</dbReference>
<dbReference type="SUPFAM" id="SSF46894">
    <property type="entry name" value="C-terminal effector domain of the bipartite response regulators"/>
    <property type="match status" value="1"/>
</dbReference>
<dbReference type="AlphaFoldDB" id="A0A3Q9F9J5"/>
<accession>A0A3Q9F9J5</accession>
<dbReference type="Proteomes" id="UP000277191">
    <property type="component" value="Chromosome 2"/>
</dbReference>
<dbReference type="InterPro" id="IPR039420">
    <property type="entry name" value="WalR-like"/>
</dbReference>
<reference evidence="7" key="1">
    <citation type="submission" date="2018-11" db="EMBL/GenBank/DDBJ databases">
        <title>FDA dAtabase for Regulatory Grade micrObial Sequences (FDA-ARGOS): Supporting development and validation of Infectious Disease Dx tests.</title>
        <authorList>
            <person name="Plongla R."/>
            <person name="Gilligan P."/>
            <person name="Tallon L.J."/>
            <person name="Sadzewicz L."/>
            <person name="Zhao X."/>
            <person name="Vavikolanu K."/>
            <person name="Mehta A."/>
            <person name="Aluvathingal J."/>
            <person name="Nadendla S."/>
            <person name="Geyer C."/>
            <person name="Nandy P."/>
            <person name="Yan Y."/>
            <person name="Sichtig H."/>
        </authorList>
    </citation>
    <scope>NUCLEOTIDE SEQUENCE</scope>
    <source>
        <strain evidence="7">FDAARGOS_544</strain>
    </source>
</reference>
<evidence type="ECO:0000256" key="2">
    <source>
        <dbReference type="ARBA" id="ARBA00023125"/>
    </source>
</evidence>
<protein>
    <submittedName>
        <fullName evidence="7">DNA-binding response regulator</fullName>
    </submittedName>
    <submittedName>
        <fullName evidence="6">Response regulator transcription factor</fullName>
    </submittedName>
</protein>
<dbReference type="Gene3D" id="3.40.50.2300">
    <property type="match status" value="1"/>
</dbReference>
<feature type="domain" description="Response regulatory" evidence="5">
    <location>
        <begin position="17"/>
        <end position="137"/>
    </location>
</feature>
<dbReference type="GO" id="GO:0000160">
    <property type="term" value="P:phosphorelay signal transduction system"/>
    <property type="evidence" value="ECO:0007669"/>
    <property type="project" value="InterPro"/>
</dbReference>
<evidence type="ECO:0000313" key="6">
    <source>
        <dbReference type="EMBL" id="AZQ53138.1"/>
    </source>
</evidence>
<dbReference type="CDD" id="cd17535">
    <property type="entry name" value="REC_NarL-like"/>
    <property type="match status" value="1"/>
</dbReference>
<sequence>MLMNASTESGNARRRINVVVADDHPVVSTGVAAILSAEMDINVVGVASTISDLLQLLQQQPCDVLICDYSFSGDQLPDGVALFKRLRRSHPNVAIVVLTAHQDIALLVSRVMNTGVAGFLRKSSQDFARLASIVRRVHAGQTFVDPAVAVDLLEVGHAAQTSIESLSERELEIFRMLGRGMSVTEIAMHTNRSIKTISHQKMRAMHKLGARSEADLYRIYSEHFGS</sequence>
<name>A0A3Q9F9J5_9BURK</name>
<dbReference type="PANTHER" id="PTHR43214">
    <property type="entry name" value="TWO-COMPONENT RESPONSE REGULATOR"/>
    <property type="match status" value="1"/>
</dbReference>
<dbReference type="SUPFAM" id="SSF52172">
    <property type="entry name" value="CheY-like"/>
    <property type="match status" value="1"/>
</dbReference>
<evidence type="ECO:0000313" key="9">
    <source>
        <dbReference type="Proteomes" id="UP000277191"/>
    </source>
</evidence>
<feature type="domain" description="HTH luxR-type" evidence="4">
    <location>
        <begin position="159"/>
        <end position="224"/>
    </location>
</feature>
<dbReference type="EMBL" id="RKIO01000003">
    <property type="protein sequence ID" value="RSC10326.1"/>
    <property type="molecule type" value="Genomic_DNA"/>
</dbReference>
<reference evidence="6 9" key="3">
    <citation type="submission" date="2018-12" db="EMBL/GenBank/DDBJ databases">
        <title>Cadmium resistance mechanism in endophytic bacteria Burkholderia cenocepacia YG-3.</title>
        <authorList>
            <person name="Zhang X."/>
            <person name="Wang X."/>
            <person name="Zhu Y."/>
        </authorList>
    </citation>
    <scope>NUCLEOTIDE SEQUENCE [LARGE SCALE GENOMIC DNA]</scope>
    <source>
        <strain evidence="6 9">YG-3</strain>
    </source>
</reference>
<keyword evidence="2 7" id="KW-0238">DNA-binding</keyword>